<comment type="caution">
    <text evidence="3">The sequence shown here is derived from an EMBL/GenBank/DDBJ whole genome shotgun (WGS) entry which is preliminary data.</text>
</comment>
<name>A0A9Q1HR35_CONCO</name>
<evidence type="ECO:0000256" key="2">
    <source>
        <dbReference type="SAM" id="MobiDB-lite"/>
    </source>
</evidence>
<feature type="compositionally biased region" description="Polar residues" evidence="2">
    <location>
        <begin position="124"/>
        <end position="141"/>
    </location>
</feature>
<keyword evidence="1" id="KW-0175">Coiled coil</keyword>
<feature type="region of interest" description="Disordered" evidence="2">
    <location>
        <begin position="119"/>
        <end position="141"/>
    </location>
</feature>
<feature type="compositionally biased region" description="Basic residues" evidence="2">
    <location>
        <begin position="342"/>
        <end position="357"/>
    </location>
</feature>
<dbReference type="AlphaFoldDB" id="A0A9Q1HR35"/>
<evidence type="ECO:0000313" key="3">
    <source>
        <dbReference type="EMBL" id="KAJ8256503.1"/>
    </source>
</evidence>
<proteinExistence type="predicted"/>
<organism evidence="3 4">
    <name type="scientific">Conger conger</name>
    <name type="common">Conger eel</name>
    <name type="synonym">Muraena conger</name>
    <dbReference type="NCBI Taxonomy" id="82655"/>
    <lineage>
        <taxon>Eukaryota</taxon>
        <taxon>Metazoa</taxon>
        <taxon>Chordata</taxon>
        <taxon>Craniata</taxon>
        <taxon>Vertebrata</taxon>
        <taxon>Euteleostomi</taxon>
        <taxon>Actinopterygii</taxon>
        <taxon>Neopterygii</taxon>
        <taxon>Teleostei</taxon>
        <taxon>Anguilliformes</taxon>
        <taxon>Congridae</taxon>
        <taxon>Conger</taxon>
    </lineage>
</organism>
<gene>
    <name evidence="3" type="ORF">COCON_G00186550</name>
</gene>
<evidence type="ECO:0000313" key="4">
    <source>
        <dbReference type="Proteomes" id="UP001152803"/>
    </source>
</evidence>
<dbReference type="Proteomes" id="UP001152803">
    <property type="component" value="Unassembled WGS sequence"/>
</dbReference>
<dbReference type="EMBL" id="JAFJMO010000014">
    <property type="protein sequence ID" value="KAJ8256503.1"/>
    <property type="molecule type" value="Genomic_DNA"/>
</dbReference>
<feature type="region of interest" description="Disordered" evidence="2">
    <location>
        <begin position="153"/>
        <end position="222"/>
    </location>
</feature>
<accession>A0A9Q1HR35</accession>
<evidence type="ECO:0000256" key="1">
    <source>
        <dbReference type="SAM" id="Coils"/>
    </source>
</evidence>
<protein>
    <submittedName>
        <fullName evidence="3">Uncharacterized protein</fullName>
    </submittedName>
</protein>
<keyword evidence="4" id="KW-1185">Reference proteome</keyword>
<sequence length="398" mass="43586">MLCQAKKELQKLQQSNGEEQLLEQEHAQINAEEIQTHETLSQTSNTKLQVEQDLTQANTKRLQVEQDLTQSNAEEHQVEQDLTQSKAEGLKVEQGLIQSDTDKLQVAQDLTQSNAEELEEEQVLTPSNAEELQVEQELTQSDTEDLHMWEDQAQPPEKQPAQGQQPLDQAAGGLQHCEKQSPQTSPSAPRLVAPAPEQLPPLDLQPRAAHPGPSSEAAGERPLQAETAADGVTGEGAAAAVASTLPNGLKPEFALHLPDPEASKPGRCVAEHAVGRIWRSCCGMLVWRRGERRLDFSGGPSGQRNSGWSSYFPRLARCSLLLAIPIAPPPSTRRSLAGFGRNKGKARRPERRVRPRSGRPERRLSQRGLEPCSSLAVLPAHGRGFSGWQTDLHCEPLG</sequence>
<feature type="region of interest" description="Disordered" evidence="2">
    <location>
        <begin position="332"/>
        <end position="367"/>
    </location>
</feature>
<reference evidence="3" key="1">
    <citation type="journal article" date="2023" name="Science">
        <title>Genome structures resolve the early diversification of teleost fishes.</title>
        <authorList>
            <person name="Parey E."/>
            <person name="Louis A."/>
            <person name="Montfort J."/>
            <person name="Bouchez O."/>
            <person name="Roques C."/>
            <person name="Iampietro C."/>
            <person name="Lluch J."/>
            <person name="Castinel A."/>
            <person name="Donnadieu C."/>
            <person name="Desvignes T."/>
            <person name="Floi Bucao C."/>
            <person name="Jouanno E."/>
            <person name="Wen M."/>
            <person name="Mejri S."/>
            <person name="Dirks R."/>
            <person name="Jansen H."/>
            <person name="Henkel C."/>
            <person name="Chen W.J."/>
            <person name="Zahm M."/>
            <person name="Cabau C."/>
            <person name="Klopp C."/>
            <person name="Thompson A.W."/>
            <person name="Robinson-Rechavi M."/>
            <person name="Braasch I."/>
            <person name="Lecointre G."/>
            <person name="Bobe J."/>
            <person name="Postlethwait J.H."/>
            <person name="Berthelot C."/>
            <person name="Roest Crollius H."/>
            <person name="Guiguen Y."/>
        </authorList>
    </citation>
    <scope>NUCLEOTIDE SEQUENCE</scope>
    <source>
        <strain evidence="3">Concon-B</strain>
    </source>
</reference>
<feature type="coiled-coil region" evidence="1">
    <location>
        <begin position="5"/>
        <end position="32"/>
    </location>
</feature>